<comment type="caution">
    <text evidence="1">The sequence shown here is derived from an EMBL/GenBank/DDBJ whole genome shotgun (WGS) entry which is preliminary data.</text>
</comment>
<keyword evidence="2" id="KW-1185">Reference proteome</keyword>
<dbReference type="Proteomes" id="UP000037660">
    <property type="component" value="Unassembled WGS sequence"/>
</dbReference>
<sequence length="48" mass="5507">MYDEFDGIEDSIYLARDQQHGTLQDCKQDLLQLLSKHALPLPPSLPPR</sequence>
<organism evidence="1 2">
    <name type="scientific">Piscinibacter sakaiensis</name>
    <name type="common">Ideonella sakaiensis</name>
    <dbReference type="NCBI Taxonomy" id="1547922"/>
    <lineage>
        <taxon>Bacteria</taxon>
        <taxon>Pseudomonadati</taxon>
        <taxon>Pseudomonadota</taxon>
        <taxon>Betaproteobacteria</taxon>
        <taxon>Burkholderiales</taxon>
        <taxon>Sphaerotilaceae</taxon>
        <taxon>Piscinibacter</taxon>
    </lineage>
</organism>
<dbReference type="EMBL" id="BBYR01000099">
    <property type="protein sequence ID" value="GAP38870.1"/>
    <property type="molecule type" value="Genomic_DNA"/>
</dbReference>
<reference evidence="2" key="1">
    <citation type="submission" date="2015-07" db="EMBL/GenBank/DDBJ databases">
        <title>Discovery of a poly(ethylene terephthalate assimilation.</title>
        <authorList>
            <person name="Yoshida S."/>
            <person name="Hiraga K."/>
            <person name="Takehana T."/>
            <person name="Taniguchi I."/>
            <person name="Yamaji H."/>
            <person name="Maeda Y."/>
            <person name="Toyohara K."/>
            <person name="Miyamoto K."/>
            <person name="Kimura Y."/>
            <person name="Oda K."/>
        </authorList>
    </citation>
    <scope>NUCLEOTIDE SEQUENCE [LARGE SCALE GENOMIC DNA]</scope>
    <source>
        <strain evidence="2">NBRC 110686 / TISTR 2288 / 201-F6</strain>
    </source>
</reference>
<evidence type="ECO:0000313" key="1">
    <source>
        <dbReference type="EMBL" id="GAP38870.1"/>
    </source>
</evidence>
<reference evidence="1 2" key="2">
    <citation type="journal article" date="2016" name="Science">
        <title>A bacterium that degrades and assimilates poly(ethylene terephthalate).</title>
        <authorList>
            <person name="Yoshida S."/>
            <person name="Hiraga K."/>
            <person name="Takehana T."/>
            <person name="Taniguchi I."/>
            <person name="Yamaji H."/>
            <person name="Maeda Y."/>
            <person name="Toyohara K."/>
            <person name="Miyamoto K."/>
            <person name="Kimura Y."/>
            <person name="Oda K."/>
        </authorList>
    </citation>
    <scope>NUCLEOTIDE SEQUENCE [LARGE SCALE GENOMIC DNA]</scope>
    <source>
        <strain evidence="2">NBRC 110686 / TISTR 2288 / 201-F6</strain>
    </source>
</reference>
<dbReference type="AlphaFoldDB" id="A0A0K8P9L7"/>
<proteinExistence type="predicted"/>
<name>A0A0K8P9L7_PISS1</name>
<accession>A0A0K8P9L7</accession>
<evidence type="ECO:0000313" key="2">
    <source>
        <dbReference type="Proteomes" id="UP000037660"/>
    </source>
</evidence>
<gene>
    <name evidence="1" type="ORF">ISF6_5529</name>
</gene>
<protein>
    <submittedName>
        <fullName evidence="1">Uncharacterized protein</fullName>
    </submittedName>
</protein>